<dbReference type="RefSeq" id="WP_076083375.1">
    <property type="nucleotide sequence ID" value="NZ_CP019070.1"/>
</dbReference>
<reference evidence="2 3" key="1">
    <citation type="submission" date="2017-01" db="EMBL/GenBank/DDBJ databases">
        <title>Genome sequencing of Arcobacter sp. LPB0137.</title>
        <authorList>
            <person name="Lee G.-W."/>
            <person name="Yi H."/>
        </authorList>
    </citation>
    <scope>NUCLEOTIDE SEQUENCE [LARGE SCALE GENOMIC DNA]</scope>
    <source>
        <strain evidence="2 3">LPB0137</strain>
    </source>
</reference>
<gene>
    <name evidence="2" type="ORF">LPB137_01400</name>
</gene>
<evidence type="ECO:0000313" key="2">
    <source>
        <dbReference type="EMBL" id="APW64585.1"/>
    </source>
</evidence>
<protein>
    <recommendedName>
        <fullName evidence="4">DUF3833 domain-containing protein</fullName>
    </recommendedName>
</protein>
<feature type="transmembrane region" description="Helical" evidence="1">
    <location>
        <begin position="6"/>
        <end position="23"/>
    </location>
</feature>
<dbReference type="OrthoDB" id="5296954at2"/>
<dbReference type="PROSITE" id="PS51257">
    <property type="entry name" value="PROKAR_LIPOPROTEIN"/>
    <property type="match status" value="1"/>
</dbReference>
<dbReference type="InterPro" id="IPR024409">
    <property type="entry name" value="DUF3833"/>
</dbReference>
<name>A0A1P8KJ54_9BACT</name>
<evidence type="ECO:0000256" key="1">
    <source>
        <dbReference type="SAM" id="Phobius"/>
    </source>
</evidence>
<dbReference type="Pfam" id="PF12915">
    <property type="entry name" value="DUF3833"/>
    <property type="match status" value="1"/>
</dbReference>
<dbReference type="Proteomes" id="UP000186074">
    <property type="component" value="Chromosome"/>
</dbReference>
<keyword evidence="3" id="KW-1185">Reference proteome</keyword>
<dbReference type="KEGG" id="alp:LPB137_01400"/>
<dbReference type="AlphaFoldDB" id="A0A1P8KJ54"/>
<organism evidence="2 3">
    <name type="scientific">Poseidonibacter parvus</name>
    <dbReference type="NCBI Taxonomy" id="1850254"/>
    <lineage>
        <taxon>Bacteria</taxon>
        <taxon>Pseudomonadati</taxon>
        <taxon>Campylobacterota</taxon>
        <taxon>Epsilonproteobacteria</taxon>
        <taxon>Campylobacterales</taxon>
        <taxon>Arcobacteraceae</taxon>
        <taxon>Poseidonibacter</taxon>
    </lineage>
</organism>
<evidence type="ECO:0008006" key="4">
    <source>
        <dbReference type="Google" id="ProtNLM"/>
    </source>
</evidence>
<keyword evidence="1" id="KW-0472">Membrane</keyword>
<keyword evidence="1" id="KW-1133">Transmembrane helix</keyword>
<evidence type="ECO:0000313" key="3">
    <source>
        <dbReference type="Proteomes" id="UP000186074"/>
    </source>
</evidence>
<keyword evidence="1" id="KW-0812">Transmembrane</keyword>
<sequence>MKLKFLSLTIITSIIFIIFIGCSKMQIEDFTNKSPEFIPQEYFKGKLRAYGLVKDRSGKIIRTFKGELEGSWDENGIGTLDEKFVYDDGEKLTRVWKLKPTGKKTFDATAGDIIGTAKMIANGNTVMIDYVMEVPYNDSTINISVKDWLHLQDDGVIINHSKMKKFGFTVGELVITIIKD</sequence>
<proteinExistence type="predicted"/>
<dbReference type="STRING" id="1850254.LPB137_01400"/>
<dbReference type="EMBL" id="CP019070">
    <property type="protein sequence ID" value="APW64585.1"/>
    <property type="molecule type" value="Genomic_DNA"/>
</dbReference>
<accession>A0A1P8KJ54</accession>